<evidence type="ECO:0000256" key="7">
    <source>
        <dbReference type="PROSITE-ProRule" id="PRU01016"/>
    </source>
</evidence>
<organism evidence="9 10">
    <name type="scientific">Pseudomonas brassicacearum</name>
    <dbReference type="NCBI Taxonomy" id="930166"/>
    <lineage>
        <taxon>Bacteria</taxon>
        <taxon>Pseudomonadati</taxon>
        <taxon>Pseudomonadota</taxon>
        <taxon>Gammaproteobacteria</taxon>
        <taxon>Pseudomonadales</taxon>
        <taxon>Pseudomonadaceae</taxon>
        <taxon>Pseudomonas</taxon>
    </lineage>
</organism>
<evidence type="ECO:0000256" key="8">
    <source>
        <dbReference type="RuleBase" id="RU000416"/>
    </source>
</evidence>
<comment type="caution">
    <text evidence="9">The sequence shown here is derived from an EMBL/GenBank/DDBJ whole genome shotgun (WGS) entry which is preliminary data.</text>
</comment>
<dbReference type="InterPro" id="IPR001525">
    <property type="entry name" value="C5_MeTfrase"/>
</dbReference>
<evidence type="ECO:0000256" key="6">
    <source>
        <dbReference type="ARBA" id="ARBA00047422"/>
    </source>
</evidence>
<dbReference type="PROSITE" id="PS51679">
    <property type="entry name" value="SAM_MT_C5"/>
    <property type="match status" value="1"/>
</dbReference>
<accession>A0AAJ3FXH1</accession>
<dbReference type="Pfam" id="PF00145">
    <property type="entry name" value="DNA_methylase"/>
    <property type="match status" value="1"/>
</dbReference>
<feature type="active site" evidence="7">
    <location>
        <position position="107"/>
    </location>
</feature>
<protein>
    <recommendedName>
        <fullName evidence="1">DNA (cytosine-5-)-methyltransferase</fullName>
        <ecNumber evidence="1">2.1.1.37</ecNumber>
    </recommendedName>
</protein>
<comment type="similarity">
    <text evidence="7 8">Belongs to the class I-like SAM-binding methyltransferase superfamily. C5-methyltransferase family.</text>
</comment>
<evidence type="ECO:0000313" key="9">
    <source>
        <dbReference type="EMBL" id="NUT82386.1"/>
    </source>
</evidence>
<dbReference type="GO" id="GO:0032259">
    <property type="term" value="P:methylation"/>
    <property type="evidence" value="ECO:0007669"/>
    <property type="project" value="UniProtKB-KW"/>
</dbReference>
<keyword evidence="3 7" id="KW-0808">Transferase</keyword>
<comment type="catalytic activity">
    <reaction evidence="6">
        <text>a 2'-deoxycytidine in DNA + S-adenosyl-L-methionine = a 5-methyl-2'-deoxycytidine in DNA + S-adenosyl-L-homocysteine + H(+)</text>
        <dbReference type="Rhea" id="RHEA:13681"/>
        <dbReference type="Rhea" id="RHEA-COMP:11369"/>
        <dbReference type="Rhea" id="RHEA-COMP:11370"/>
        <dbReference type="ChEBI" id="CHEBI:15378"/>
        <dbReference type="ChEBI" id="CHEBI:57856"/>
        <dbReference type="ChEBI" id="CHEBI:59789"/>
        <dbReference type="ChEBI" id="CHEBI:85452"/>
        <dbReference type="ChEBI" id="CHEBI:85454"/>
        <dbReference type="EC" id="2.1.1.37"/>
    </reaction>
</comment>
<evidence type="ECO:0000256" key="5">
    <source>
        <dbReference type="ARBA" id="ARBA00022747"/>
    </source>
</evidence>
<dbReference type="PRINTS" id="PR00105">
    <property type="entry name" value="C5METTRFRASE"/>
</dbReference>
<evidence type="ECO:0000256" key="4">
    <source>
        <dbReference type="ARBA" id="ARBA00022691"/>
    </source>
</evidence>
<proteinExistence type="inferred from homology"/>
<dbReference type="InterPro" id="IPR029063">
    <property type="entry name" value="SAM-dependent_MTases_sf"/>
</dbReference>
<gene>
    <name evidence="9" type="ORF">HNO85_15680</name>
</gene>
<dbReference type="PANTHER" id="PTHR10629:SF52">
    <property type="entry name" value="DNA (CYTOSINE-5)-METHYLTRANSFERASE 1"/>
    <property type="match status" value="1"/>
</dbReference>
<keyword evidence="2 7" id="KW-0489">Methyltransferase</keyword>
<dbReference type="InterPro" id="IPR050390">
    <property type="entry name" value="C5-Methyltransferase"/>
</dbReference>
<dbReference type="Proteomes" id="UP000562723">
    <property type="component" value="Unassembled WGS sequence"/>
</dbReference>
<dbReference type="GO" id="GO:0009307">
    <property type="term" value="P:DNA restriction-modification system"/>
    <property type="evidence" value="ECO:0007669"/>
    <property type="project" value="UniProtKB-KW"/>
</dbReference>
<evidence type="ECO:0000313" key="10">
    <source>
        <dbReference type="Proteomes" id="UP000562723"/>
    </source>
</evidence>
<sequence>MEASVADMAIVKNKTEGNGLLSSSHKVVSLFCGAGGLDLGFTNAGFEVCYAADYDAAAIKTYNRNHPGGLGRVVDLLDTTVEQLCDSIVEACGENPQLAGIIGGPPCQGFSRGNVGRHAEDPRNQLALKYAAIVNSFYHKFGLKFFVFENVPEIRAQKNKSFLEGLRAELSLNFDIYEQELNASNYQVAQARRRLFIVGVCKSSGVSDFIFPAPSPLKEKVVSDVISDLPEPVYLSSKMVAESIPYHQNHWTSRPKSKRFETGVMPVGGRSFIQLDWKKPSRTVAYGNREIHIHPNGKRRLSIYEALQLQGFPFQYVLEGNMSQQVKQVSNAVPPPVAEKIAESIMKQIL</sequence>
<dbReference type="SUPFAM" id="SSF53335">
    <property type="entry name" value="S-adenosyl-L-methionine-dependent methyltransferases"/>
    <property type="match status" value="1"/>
</dbReference>
<evidence type="ECO:0000256" key="2">
    <source>
        <dbReference type="ARBA" id="ARBA00022603"/>
    </source>
</evidence>
<name>A0AAJ3FXH1_9PSED</name>
<dbReference type="AlphaFoldDB" id="A0AAJ3FXH1"/>
<dbReference type="RefSeq" id="WP_175360410.1">
    <property type="nucleotide sequence ID" value="NZ_JABFMS010000027.1"/>
</dbReference>
<dbReference type="GO" id="GO:0003886">
    <property type="term" value="F:DNA (cytosine-5-)-methyltransferase activity"/>
    <property type="evidence" value="ECO:0007669"/>
    <property type="project" value="UniProtKB-EC"/>
</dbReference>
<keyword evidence="4 7" id="KW-0949">S-adenosyl-L-methionine</keyword>
<reference evidence="9 10" key="1">
    <citation type="journal article" date="2020" name="Front. Plant Sci.">
        <title>Isolation of Rhizosphere Bacteria That Improve Quality and Water Stress Tolerance in Greenhouse Ornamentals.</title>
        <authorList>
            <person name="Nordstedt N.P."/>
            <person name="Jones M.L."/>
        </authorList>
    </citation>
    <scope>NUCLEOTIDE SEQUENCE [LARGE SCALE GENOMIC DNA]</scope>
    <source>
        <strain evidence="9 10">C2F7</strain>
    </source>
</reference>
<keyword evidence="5" id="KW-0680">Restriction system</keyword>
<dbReference type="EMBL" id="JABFMS010000027">
    <property type="protein sequence ID" value="NUT82386.1"/>
    <property type="molecule type" value="Genomic_DNA"/>
</dbReference>
<dbReference type="PANTHER" id="PTHR10629">
    <property type="entry name" value="CYTOSINE-SPECIFIC METHYLTRANSFERASE"/>
    <property type="match status" value="1"/>
</dbReference>
<evidence type="ECO:0000256" key="3">
    <source>
        <dbReference type="ARBA" id="ARBA00022679"/>
    </source>
</evidence>
<dbReference type="Gene3D" id="3.90.120.10">
    <property type="entry name" value="DNA Methylase, subunit A, domain 2"/>
    <property type="match status" value="1"/>
</dbReference>
<dbReference type="NCBIfam" id="TIGR00675">
    <property type="entry name" value="dcm"/>
    <property type="match status" value="1"/>
</dbReference>
<dbReference type="Gene3D" id="3.40.50.150">
    <property type="entry name" value="Vaccinia Virus protein VP39"/>
    <property type="match status" value="1"/>
</dbReference>
<evidence type="ECO:0000256" key="1">
    <source>
        <dbReference type="ARBA" id="ARBA00011975"/>
    </source>
</evidence>
<dbReference type="EC" id="2.1.1.37" evidence="1"/>